<evidence type="ECO:0000259" key="1">
    <source>
        <dbReference type="Pfam" id="PF18962"/>
    </source>
</evidence>
<feature type="domain" description="Secretion system C-terminal sorting" evidence="1">
    <location>
        <begin position="591"/>
        <end position="655"/>
    </location>
</feature>
<reference evidence="2 3" key="1">
    <citation type="submission" date="2020-08" db="EMBL/GenBank/DDBJ databases">
        <title>Hymenobacter sp.</title>
        <authorList>
            <person name="Kim M.K."/>
        </authorList>
    </citation>
    <scope>NUCLEOTIDE SEQUENCE [LARGE SCALE GENOMIC DNA]</scope>
    <source>
        <strain evidence="2 3">BT507</strain>
    </source>
</reference>
<dbReference type="InterPro" id="IPR026444">
    <property type="entry name" value="Secre_tail"/>
</dbReference>
<dbReference type="NCBIfam" id="TIGR04183">
    <property type="entry name" value="Por_Secre_tail"/>
    <property type="match status" value="1"/>
</dbReference>
<dbReference type="EMBL" id="JACSCY010000005">
    <property type="protein sequence ID" value="MBC6610909.1"/>
    <property type="molecule type" value="Genomic_DNA"/>
</dbReference>
<dbReference type="Pfam" id="PF18962">
    <property type="entry name" value="Por_Secre_tail"/>
    <property type="match status" value="1"/>
</dbReference>
<sequence>MLHTVVYEAKAEGSKNLTPGTAARTAANTANDYVGYLQQNDGSNTREFLNEGSPAAERMYVHVEPNETVYYGVHRMNYNTVHASLRIQLRFTPAGASTINTVMTTQINPATGTNPNNALLAAGPGVIDNYAQASVGPNYNGAVAGGYNPLSYTNSTGSAQEFWLELMAVNTDGSPAAKVRTAYDIWDVTVRSATGEKPGRLYSQSWGFTAGSDVARLANSFSLYPLIPNPNYDGTYFIKRVDYAGMQPWGVLLTANSYGVSKASGTYKDWRKSRSGSFNTAEYKLFVNDPDPAVYPTTIRPAAPTISTSCRSDNKGAIFTLRVDQTGFGTIFIDGNNNKTYEAATDRLLEGLTQKGDNQFDWDGTSDTGASMPSGSINITYSSGVGPVNFPIFDAENNTGGIIIREVRPGNTGNIDYAFWDDANLANFPAPQQNPYGINSAEGAHKWSGNIGDVVTVNTYAVGLIARNQSNNITYNNGSCLVIAPIVLPVELTSFTATAQKQQVALRWATASEKNSAQFVVERSLDGRLFEAVGQVAAQGNSTSARSYTFLDPTSDLGGRIYYRLRQLDLDQTAHLSPVVAVQLATAAGMLYPNPATSEVAVRFATSLPNETAYTVLNAAGQVVQRGTALPGAELRISVANLPANGLYLLRVGNHVYRFSK</sequence>
<organism evidence="2 3">
    <name type="scientific">Hymenobacter citatus</name>
    <dbReference type="NCBI Taxonomy" id="2763506"/>
    <lineage>
        <taxon>Bacteria</taxon>
        <taxon>Pseudomonadati</taxon>
        <taxon>Bacteroidota</taxon>
        <taxon>Cytophagia</taxon>
        <taxon>Cytophagales</taxon>
        <taxon>Hymenobacteraceae</taxon>
        <taxon>Hymenobacter</taxon>
    </lineage>
</organism>
<dbReference type="Proteomes" id="UP000622017">
    <property type="component" value="Unassembled WGS sequence"/>
</dbReference>
<keyword evidence="3" id="KW-1185">Reference proteome</keyword>
<dbReference type="RefSeq" id="WP_187319203.1">
    <property type="nucleotide sequence ID" value="NZ_JACSCY010000005.1"/>
</dbReference>
<evidence type="ECO:0000313" key="3">
    <source>
        <dbReference type="Proteomes" id="UP000622017"/>
    </source>
</evidence>
<gene>
    <name evidence="2" type="ORF">H8B15_08235</name>
</gene>
<evidence type="ECO:0000313" key="2">
    <source>
        <dbReference type="EMBL" id="MBC6610909.1"/>
    </source>
</evidence>
<proteinExistence type="predicted"/>
<accession>A0ABR7MIJ8</accession>
<comment type="caution">
    <text evidence="2">The sequence shown here is derived from an EMBL/GenBank/DDBJ whole genome shotgun (WGS) entry which is preliminary data.</text>
</comment>
<name>A0ABR7MIJ8_9BACT</name>
<protein>
    <submittedName>
        <fullName evidence="2">T9SS type A sorting domain-containing protein</fullName>
    </submittedName>
</protein>